<dbReference type="Proteomes" id="UP000799118">
    <property type="component" value="Unassembled WGS sequence"/>
</dbReference>
<keyword evidence="4" id="KW-0788">Thiol protease</keyword>
<name>A0A6A4GSQ0_9AGAR</name>
<keyword evidence="2" id="KW-0645">Protease</keyword>
<evidence type="ECO:0000313" key="7">
    <source>
        <dbReference type="Proteomes" id="UP000799118"/>
    </source>
</evidence>
<dbReference type="EMBL" id="ML769725">
    <property type="protein sequence ID" value="KAE9388819.1"/>
    <property type="molecule type" value="Genomic_DNA"/>
</dbReference>
<dbReference type="InterPro" id="IPR038765">
    <property type="entry name" value="Papain-like_cys_pep_sf"/>
</dbReference>
<dbReference type="Pfam" id="PF02902">
    <property type="entry name" value="Peptidase_C48"/>
    <property type="match status" value="1"/>
</dbReference>
<feature type="non-terminal residue" evidence="6">
    <location>
        <position position="1"/>
    </location>
</feature>
<dbReference type="SUPFAM" id="SSF54001">
    <property type="entry name" value="Cysteine proteinases"/>
    <property type="match status" value="1"/>
</dbReference>
<dbReference type="PANTHER" id="PTHR12606:SF141">
    <property type="entry name" value="GH15225P-RELATED"/>
    <property type="match status" value="1"/>
</dbReference>
<dbReference type="GO" id="GO:0005634">
    <property type="term" value="C:nucleus"/>
    <property type="evidence" value="ECO:0007669"/>
    <property type="project" value="TreeGrafter"/>
</dbReference>
<comment type="similarity">
    <text evidence="1">Belongs to the peptidase C48 family.</text>
</comment>
<dbReference type="PANTHER" id="PTHR12606">
    <property type="entry name" value="SENTRIN/SUMO-SPECIFIC PROTEASE"/>
    <property type="match status" value="1"/>
</dbReference>
<organism evidence="6 7">
    <name type="scientific">Gymnopus androsaceus JB14</name>
    <dbReference type="NCBI Taxonomy" id="1447944"/>
    <lineage>
        <taxon>Eukaryota</taxon>
        <taxon>Fungi</taxon>
        <taxon>Dikarya</taxon>
        <taxon>Basidiomycota</taxon>
        <taxon>Agaricomycotina</taxon>
        <taxon>Agaricomycetes</taxon>
        <taxon>Agaricomycetidae</taxon>
        <taxon>Agaricales</taxon>
        <taxon>Marasmiineae</taxon>
        <taxon>Omphalotaceae</taxon>
        <taxon>Gymnopus</taxon>
    </lineage>
</organism>
<dbReference type="AlphaFoldDB" id="A0A6A4GSQ0"/>
<accession>A0A6A4GSQ0</accession>
<protein>
    <submittedName>
        <fullName evidence="6">Cysteine proteinase</fullName>
    </submittedName>
</protein>
<evidence type="ECO:0000256" key="1">
    <source>
        <dbReference type="ARBA" id="ARBA00005234"/>
    </source>
</evidence>
<gene>
    <name evidence="6" type="ORF">BT96DRAFT_749663</name>
</gene>
<reference evidence="6" key="1">
    <citation type="journal article" date="2019" name="Environ. Microbiol.">
        <title>Fungal ecological strategies reflected in gene transcription - a case study of two litter decomposers.</title>
        <authorList>
            <person name="Barbi F."/>
            <person name="Kohler A."/>
            <person name="Barry K."/>
            <person name="Baskaran P."/>
            <person name="Daum C."/>
            <person name="Fauchery L."/>
            <person name="Ihrmark K."/>
            <person name="Kuo A."/>
            <person name="LaButti K."/>
            <person name="Lipzen A."/>
            <person name="Morin E."/>
            <person name="Grigoriev I.V."/>
            <person name="Henrissat B."/>
            <person name="Lindahl B."/>
            <person name="Martin F."/>
        </authorList>
    </citation>
    <scope>NUCLEOTIDE SEQUENCE</scope>
    <source>
        <strain evidence="6">JB14</strain>
    </source>
</reference>
<dbReference type="Gene3D" id="3.40.395.10">
    <property type="entry name" value="Adenoviral Proteinase, Chain A"/>
    <property type="match status" value="1"/>
</dbReference>
<sequence length="183" mass="21813">LCQLRPTKWINDKIVNMYTQLIGEHAAHGETSQDIIVFNSYLWNLIGTWRDKHNYDPEHFPLRHSKRKIALLQSHLIVIPINAKKSHWYVIAMNLREKTSIMYTSLWSYNISYQQVEIAYCQAEVDMTSWRDIALWQENGCDCGVFAAQYLESLSQDLLMFEFTQQNIPYIRHRMIWEIGYHK</sequence>
<dbReference type="GO" id="GO:0006508">
    <property type="term" value="P:proteolysis"/>
    <property type="evidence" value="ECO:0007669"/>
    <property type="project" value="UniProtKB-KW"/>
</dbReference>
<evidence type="ECO:0000256" key="2">
    <source>
        <dbReference type="ARBA" id="ARBA00022670"/>
    </source>
</evidence>
<dbReference type="InterPro" id="IPR003653">
    <property type="entry name" value="Peptidase_C48_C"/>
</dbReference>
<evidence type="ECO:0000256" key="4">
    <source>
        <dbReference type="ARBA" id="ARBA00022807"/>
    </source>
</evidence>
<feature type="domain" description="Ubiquitin-like protease family profile" evidence="5">
    <location>
        <begin position="1"/>
        <end position="154"/>
    </location>
</feature>
<dbReference type="GO" id="GO:0016926">
    <property type="term" value="P:protein desumoylation"/>
    <property type="evidence" value="ECO:0007669"/>
    <property type="project" value="TreeGrafter"/>
</dbReference>
<proteinExistence type="inferred from homology"/>
<keyword evidence="7" id="KW-1185">Reference proteome</keyword>
<keyword evidence="3" id="KW-0378">Hydrolase</keyword>
<evidence type="ECO:0000313" key="6">
    <source>
        <dbReference type="EMBL" id="KAE9388819.1"/>
    </source>
</evidence>
<feature type="non-terminal residue" evidence="6">
    <location>
        <position position="183"/>
    </location>
</feature>
<evidence type="ECO:0000259" key="5">
    <source>
        <dbReference type="PROSITE" id="PS50600"/>
    </source>
</evidence>
<evidence type="ECO:0000256" key="3">
    <source>
        <dbReference type="ARBA" id="ARBA00022801"/>
    </source>
</evidence>
<dbReference type="GO" id="GO:0016929">
    <property type="term" value="F:deSUMOylase activity"/>
    <property type="evidence" value="ECO:0007669"/>
    <property type="project" value="TreeGrafter"/>
</dbReference>
<dbReference type="OrthoDB" id="1939479at2759"/>
<dbReference type="PROSITE" id="PS50600">
    <property type="entry name" value="ULP_PROTEASE"/>
    <property type="match status" value="1"/>
</dbReference>